<feature type="compositionally biased region" description="Basic and acidic residues" evidence="1">
    <location>
        <begin position="7"/>
        <end position="23"/>
    </location>
</feature>
<sequence length="207" mass="22728">MNSSSENRNKADRVDSMEVEKSGNIDLNAKTGHTKSTELVVDQGKKSLSSFFRRMSSSSVTDSASHASHGYPSSPLQDSGVFIKDAADESIVTPIANPSHDVRALAQLYHSSRRSRNSVFVSPNSDHQQLSMSLISSSSSSENQKIWDKMQDAIDSIEIDDWAFPLRPPFCKSSSTNSLSSIESKDAMALESATAGELFDEDFFERH</sequence>
<dbReference type="Proteomes" id="UP001530377">
    <property type="component" value="Unassembled WGS sequence"/>
</dbReference>
<evidence type="ECO:0000256" key="1">
    <source>
        <dbReference type="SAM" id="MobiDB-lite"/>
    </source>
</evidence>
<evidence type="ECO:0000313" key="2">
    <source>
        <dbReference type="EMBL" id="KAL3826945.1"/>
    </source>
</evidence>
<dbReference type="AlphaFoldDB" id="A0ABD3SRE5"/>
<proteinExistence type="predicted"/>
<organism evidence="2 3">
    <name type="scientific">Cyclostephanos tholiformis</name>
    <dbReference type="NCBI Taxonomy" id="382380"/>
    <lineage>
        <taxon>Eukaryota</taxon>
        <taxon>Sar</taxon>
        <taxon>Stramenopiles</taxon>
        <taxon>Ochrophyta</taxon>
        <taxon>Bacillariophyta</taxon>
        <taxon>Coscinodiscophyceae</taxon>
        <taxon>Thalassiosirophycidae</taxon>
        <taxon>Stephanodiscales</taxon>
        <taxon>Stephanodiscaceae</taxon>
        <taxon>Cyclostephanos</taxon>
    </lineage>
</organism>
<name>A0ABD3SRE5_9STRA</name>
<gene>
    <name evidence="2" type="ORF">ACHAXA_006025</name>
</gene>
<evidence type="ECO:0000313" key="3">
    <source>
        <dbReference type="Proteomes" id="UP001530377"/>
    </source>
</evidence>
<protein>
    <submittedName>
        <fullName evidence="2">Uncharacterized protein</fullName>
    </submittedName>
</protein>
<comment type="caution">
    <text evidence="2">The sequence shown here is derived from an EMBL/GenBank/DDBJ whole genome shotgun (WGS) entry which is preliminary data.</text>
</comment>
<feature type="region of interest" description="Disordered" evidence="1">
    <location>
        <begin position="1"/>
        <end position="31"/>
    </location>
</feature>
<reference evidence="2 3" key="1">
    <citation type="submission" date="2024-10" db="EMBL/GenBank/DDBJ databases">
        <title>Updated reference genomes for cyclostephanoid diatoms.</title>
        <authorList>
            <person name="Roberts W.R."/>
            <person name="Alverson A.J."/>
        </authorList>
    </citation>
    <scope>NUCLEOTIDE SEQUENCE [LARGE SCALE GENOMIC DNA]</scope>
    <source>
        <strain evidence="2 3">AJA228-03</strain>
    </source>
</reference>
<accession>A0ABD3SRE5</accession>
<keyword evidence="3" id="KW-1185">Reference proteome</keyword>
<dbReference type="EMBL" id="JALLPB020000011">
    <property type="protein sequence ID" value="KAL3826945.1"/>
    <property type="molecule type" value="Genomic_DNA"/>
</dbReference>